<accession>A0A6J0UAK5</accession>
<dbReference type="Proteomes" id="UP001652642">
    <property type="component" value="Chromosome 5"/>
</dbReference>
<evidence type="ECO:0000313" key="8">
    <source>
        <dbReference type="RefSeq" id="XP_072857899.1"/>
    </source>
</evidence>
<name>A0A6J0UAK5_9SAUR</name>
<gene>
    <name evidence="7 8" type="primary">ALPK1</name>
</gene>
<dbReference type="CDD" id="cd16969">
    <property type="entry name" value="Alpha_kinase_ALPK1"/>
    <property type="match status" value="1"/>
</dbReference>
<dbReference type="GO" id="GO:0005524">
    <property type="term" value="F:ATP binding"/>
    <property type="evidence" value="ECO:0007669"/>
    <property type="project" value="InterPro"/>
</dbReference>
<keyword evidence="6" id="KW-1185">Reference proteome</keyword>
<reference evidence="7 8" key="1">
    <citation type="submission" date="2025-05" db="UniProtKB">
        <authorList>
            <consortium name="RefSeq"/>
        </authorList>
    </citation>
    <scope>IDENTIFICATION</scope>
</reference>
<dbReference type="OrthoDB" id="301415at2759"/>
<dbReference type="InterPro" id="IPR004166">
    <property type="entry name" value="a-kinase_dom"/>
</dbReference>
<sequence>METNINNPKFVAGLLQECQQMLDQLSPEVEVQTEGDKMECQQYEALLPDDLRTLIEEAKEMKWPFVPERWQYKEAVHLEDKTNLQDMISAKLCDLLVYLKASIITRDYETAAAIVFLVDRFLYWVDGSTQLLQIVKKLHRLQPTVPVAPQLMIRQARVSVNSGKLLKAEYILSSLINDSGATGVWKYSKESDRILVQSVCIQIRGQILQKLGMWYEAAELIWASILGYFTLPQPDKKGIGTSLGILADIFVSMNENDYNHFKNNYQFDLHLLKEFDHRLLSAAEACKLAAAFCQFTSLFVLTAMNIRGTCLLSYSCSSACPSEKEMFYLSEAKKSFEIGLLTKNNKELVTSKQELHSFVKAAFCLSKVHQRLYGESERLSQVNQFCQEALEKLYAYSHSSDNEQQDKGQLAKDIMSLVMSAKEQLHVQSFPNSDTMSYIPDGYKTDVNKPIVNGEMSFEKVLKMHSQHHEAVCDVFESTCRSHKVNSQEEGKRGACITALKTETRNVDTMCMTEERSHCGSDAAKNIVSQKLLKCYGVRKGQIQNKLSHDAAVDVSLGEETESEASERNQNRADDVLNGSQSGSEVSSSLRSWSKFSRSNLFTSWEDIDCHEDELPQDKVQNTKGRPDKEQACSAALSGDVSKNVQGSDFCCLSSKMHPVSLQETQHDCTSHLKQSFQNNVALTDRVMDLEPNVKHLEGAIDVAKRAYKENGGANSRNSHDNLNSTMSLTSEQDAFGITFSSAIDSRTKDNTENSAAISKPTQYISRNENPADPEWCKRIVEPVFKQNCTLIDQERETVDTTKDAQMMPHHPDDRATGTSIDSNMPKLEYDNYIQNWINKSVTTMAEGCSFEIPEVDPQAETAEDWEIASNIGQRSEDHRAKTCTIQDQQNHPTISPSRRDNKLYANQSIDCTTTEEEEGEKIRKVQSSSSSLKSWYNASNFSSSFSDLEVPSFLNSSGSSFVFMQRIKEQNLKARILNNDEYDRLLSGVEHDWLMQRMKNMGLFKPNLLHQAHSALLLKYSKKSGLWTAQETAVYTGDYLSVAKKGKQRNAFWIHFLHQEETLGRYVGKEYKDEKELLHHFNDVERQMTAQYYVTEFNKRLYEHKIPTQIFYIPSVILMILEGRSIQGCISVEPYILGEFVKLSNNTKVVKLEYKATEYGLAYGHFCYEFSQGTDVVVDLQGWVTGNGKGLIYLTDPQIHSVSQNKVSCLTNFGKKGIYYFFNNQHIECNEICHHLSLSRPLIEKPN</sequence>
<evidence type="ECO:0000313" key="7">
    <source>
        <dbReference type="RefSeq" id="XP_020657806.2"/>
    </source>
</evidence>
<feature type="region of interest" description="Disordered" evidence="4">
    <location>
        <begin position="557"/>
        <end position="589"/>
    </location>
</feature>
<evidence type="ECO:0000256" key="1">
    <source>
        <dbReference type="ARBA" id="ARBA00022527"/>
    </source>
</evidence>
<dbReference type="GO" id="GO:0004674">
    <property type="term" value="F:protein serine/threonine kinase activity"/>
    <property type="evidence" value="ECO:0007669"/>
    <property type="project" value="UniProtKB-KW"/>
</dbReference>
<dbReference type="InParanoid" id="A0A6J0UAK5"/>
<keyword evidence="1" id="KW-0723">Serine/threonine-protein kinase</keyword>
<evidence type="ECO:0000256" key="3">
    <source>
        <dbReference type="ARBA" id="ARBA00022777"/>
    </source>
</evidence>
<feature type="compositionally biased region" description="Low complexity" evidence="4">
    <location>
        <begin position="580"/>
        <end position="589"/>
    </location>
</feature>
<keyword evidence="2" id="KW-0808">Transferase</keyword>
<dbReference type="GO" id="GO:0002753">
    <property type="term" value="P:cytoplasmic pattern recognition receptor signaling pathway"/>
    <property type="evidence" value="ECO:0007669"/>
    <property type="project" value="TreeGrafter"/>
</dbReference>
<protein>
    <submittedName>
        <fullName evidence="7 8">Alpha-protein kinase 1</fullName>
    </submittedName>
</protein>
<organism evidence="6 7">
    <name type="scientific">Pogona vitticeps</name>
    <name type="common">central bearded dragon</name>
    <dbReference type="NCBI Taxonomy" id="103695"/>
    <lineage>
        <taxon>Eukaryota</taxon>
        <taxon>Metazoa</taxon>
        <taxon>Chordata</taxon>
        <taxon>Craniata</taxon>
        <taxon>Vertebrata</taxon>
        <taxon>Euteleostomi</taxon>
        <taxon>Lepidosauria</taxon>
        <taxon>Squamata</taxon>
        <taxon>Bifurcata</taxon>
        <taxon>Unidentata</taxon>
        <taxon>Episquamata</taxon>
        <taxon>Toxicofera</taxon>
        <taxon>Iguania</taxon>
        <taxon>Acrodonta</taxon>
        <taxon>Agamidae</taxon>
        <taxon>Amphibolurinae</taxon>
        <taxon>Pogona</taxon>
    </lineage>
</organism>
<dbReference type="PROSITE" id="PS51158">
    <property type="entry name" value="ALPHA_KINASE"/>
    <property type="match status" value="1"/>
</dbReference>
<dbReference type="PANTHER" id="PTHR46747">
    <property type="entry name" value="ALPHA-PROTEIN KINASE 1"/>
    <property type="match status" value="1"/>
</dbReference>
<keyword evidence="3 7" id="KW-0418">Kinase</keyword>
<dbReference type="Gene3D" id="3.30.200.20">
    <property type="entry name" value="Phosphorylase Kinase, domain 1"/>
    <property type="match status" value="1"/>
</dbReference>
<dbReference type="PANTHER" id="PTHR46747:SF1">
    <property type="entry name" value="ALPHA-PROTEIN KINASE 1"/>
    <property type="match status" value="1"/>
</dbReference>
<dbReference type="GO" id="GO:0045087">
    <property type="term" value="P:innate immune response"/>
    <property type="evidence" value="ECO:0007669"/>
    <property type="project" value="TreeGrafter"/>
</dbReference>
<feature type="domain" description="Alpha-type protein kinase" evidence="5">
    <location>
        <begin position="1020"/>
        <end position="1242"/>
    </location>
</feature>
<dbReference type="AlphaFoldDB" id="A0A6J0UAK5"/>
<dbReference type="GO" id="GO:0048029">
    <property type="term" value="F:monosaccharide binding"/>
    <property type="evidence" value="ECO:0007669"/>
    <property type="project" value="TreeGrafter"/>
</dbReference>
<evidence type="ECO:0000313" key="6">
    <source>
        <dbReference type="Proteomes" id="UP001652642"/>
    </source>
</evidence>
<feature type="compositionally biased region" description="Basic and acidic residues" evidence="4">
    <location>
        <begin position="565"/>
        <end position="575"/>
    </location>
</feature>
<dbReference type="RefSeq" id="XP_020657806.2">
    <property type="nucleotide sequence ID" value="XM_020802147.2"/>
</dbReference>
<evidence type="ECO:0000256" key="4">
    <source>
        <dbReference type="SAM" id="MobiDB-lite"/>
    </source>
</evidence>
<dbReference type="SMART" id="SM00811">
    <property type="entry name" value="Alpha_kinase"/>
    <property type="match status" value="1"/>
</dbReference>
<dbReference type="InterPro" id="IPR043529">
    <property type="entry name" value="ALPK1"/>
</dbReference>
<dbReference type="InterPro" id="IPR011009">
    <property type="entry name" value="Kinase-like_dom_sf"/>
</dbReference>
<feature type="region of interest" description="Disordered" evidence="4">
    <location>
        <begin position="747"/>
        <end position="771"/>
    </location>
</feature>
<dbReference type="SUPFAM" id="SSF56112">
    <property type="entry name" value="Protein kinase-like (PK-like)"/>
    <property type="match status" value="1"/>
</dbReference>
<dbReference type="Pfam" id="PF02816">
    <property type="entry name" value="Alpha_kinase"/>
    <property type="match status" value="1"/>
</dbReference>
<dbReference type="RefSeq" id="XP_072857899.1">
    <property type="nucleotide sequence ID" value="XM_073001798.1"/>
</dbReference>
<feature type="compositionally biased region" description="Polar residues" evidence="4">
    <location>
        <begin position="753"/>
        <end position="769"/>
    </location>
</feature>
<dbReference type="GO" id="GO:0005929">
    <property type="term" value="C:cilium"/>
    <property type="evidence" value="ECO:0007669"/>
    <property type="project" value="TreeGrafter"/>
</dbReference>
<evidence type="ECO:0000256" key="2">
    <source>
        <dbReference type="ARBA" id="ARBA00022679"/>
    </source>
</evidence>
<proteinExistence type="predicted"/>
<evidence type="ECO:0000259" key="5">
    <source>
        <dbReference type="PROSITE" id="PS51158"/>
    </source>
</evidence>
<dbReference type="GeneID" id="110083596"/>
<dbReference type="Gene3D" id="3.20.200.10">
    <property type="entry name" value="MHCK/EF2 kinase"/>
    <property type="match status" value="1"/>
</dbReference>
<dbReference type="CTD" id="80216"/>
<dbReference type="KEGG" id="pvt:110083596"/>